<comment type="caution">
    <text evidence="8">The sequence shown here is derived from an EMBL/GenBank/DDBJ whole genome shotgun (WGS) entry which is preliminary data.</text>
</comment>
<dbReference type="InterPro" id="IPR016032">
    <property type="entry name" value="Sig_transdc_resp-reg_C-effctor"/>
</dbReference>
<feature type="modified residue" description="4-aspartylphosphate" evidence="5">
    <location>
        <position position="54"/>
    </location>
</feature>
<dbReference type="PROSITE" id="PS50110">
    <property type="entry name" value="RESPONSE_REGULATORY"/>
    <property type="match status" value="1"/>
</dbReference>
<keyword evidence="3" id="KW-0238">DNA-binding</keyword>
<dbReference type="SUPFAM" id="SSF52172">
    <property type="entry name" value="CheY-like"/>
    <property type="match status" value="1"/>
</dbReference>
<dbReference type="PRINTS" id="PR00038">
    <property type="entry name" value="HTHLUXR"/>
</dbReference>
<dbReference type="CDD" id="cd17535">
    <property type="entry name" value="REC_NarL-like"/>
    <property type="match status" value="1"/>
</dbReference>
<dbReference type="EMBL" id="JAGSNF010000019">
    <property type="protein sequence ID" value="MBR7744276.1"/>
    <property type="molecule type" value="Genomic_DNA"/>
</dbReference>
<keyword evidence="2" id="KW-0805">Transcription regulation</keyword>
<feature type="domain" description="Response regulatory" evidence="7">
    <location>
        <begin position="3"/>
        <end position="119"/>
    </location>
</feature>
<sequence>MIRIVVADDHPVVRDGIRAVLDSEPDFEVVGEAADGPAAVDLVATLDPDVLVVDLRMPGGGGVDAVRELGRRGLRAASLVLTTYDTDADTVAAVEAGARGYLLKDAPTATLLDAVRATAAGETFLSPAVAARLASHVRTPRRSATLTGREREVLALVALGTTNRAIATRLLVSEATVKTHLVHVYEKLGVVDRAAAVAVAYDRGILGGSAPDRS</sequence>
<name>A0A941I1G4_9MICO</name>
<evidence type="ECO:0000256" key="5">
    <source>
        <dbReference type="PROSITE-ProRule" id="PRU00169"/>
    </source>
</evidence>
<proteinExistence type="predicted"/>
<dbReference type="InterPro" id="IPR011006">
    <property type="entry name" value="CheY-like_superfamily"/>
</dbReference>
<evidence type="ECO:0000256" key="4">
    <source>
        <dbReference type="ARBA" id="ARBA00023163"/>
    </source>
</evidence>
<dbReference type="Proteomes" id="UP000677016">
    <property type="component" value="Unassembled WGS sequence"/>
</dbReference>
<accession>A0A941I1G4</accession>
<dbReference type="SMART" id="SM00448">
    <property type="entry name" value="REC"/>
    <property type="match status" value="1"/>
</dbReference>
<dbReference type="InterPro" id="IPR039420">
    <property type="entry name" value="WalR-like"/>
</dbReference>
<dbReference type="Gene3D" id="3.40.50.2300">
    <property type="match status" value="1"/>
</dbReference>
<organism evidence="8 9">
    <name type="scientific">Phycicoccus avicenniae</name>
    <dbReference type="NCBI Taxonomy" id="2828860"/>
    <lineage>
        <taxon>Bacteria</taxon>
        <taxon>Bacillati</taxon>
        <taxon>Actinomycetota</taxon>
        <taxon>Actinomycetes</taxon>
        <taxon>Micrococcales</taxon>
        <taxon>Intrasporangiaceae</taxon>
        <taxon>Phycicoccus</taxon>
    </lineage>
</organism>
<reference evidence="8" key="1">
    <citation type="submission" date="2021-04" db="EMBL/GenBank/DDBJ databases">
        <title>Phycicoccus avicenniae sp. nov., a novel endophytic actinomycetes isolated from branch of Avicennia mariana.</title>
        <authorList>
            <person name="Tuo L."/>
        </authorList>
    </citation>
    <scope>NUCLEOTIDE SEQUENCE</scope>
    <source>
        <strain evidence="8">BSK3Z-2</strain>
    </source>
</reference>
<dbReference type="GO" id="GO:0003677">
    <property type="term" value="F:DNA binding"/>
    <property type="evidence" value="ECO:0007669"/>
    <property type="project" value="UniProtKB-KW"/>
</dbReference>
<dbReference type="CDD" id="cd06170">
    <property type="entry name" value="LuxR_C_like"/>
    <property type="match status" value="1"/>
</dbReference>
<feature type="domain" description="HTH luxR-type" evidence="6">
    <location>
        <begin position="139"/>
        <end position="204"/>
    </location>
</feature>
<dbReference type="AlphaFoldDB" id="A0A941I1G4"/>
<evidence type="ECO:0000313" key="9">
    <source>
        <dbReference type="Proteomes" id="UP000677016"/>
    </source>
</evidence>
<evidence type="ECO:0000259" key="6">
    <source>
        <dbReference type="PROSITE" id="PS50043"/>
    </source>
</evidence>
<dbReference type="InterPro" id="IPR001789">
    <property type="entry name" value="Sig_transdc_resp-reg_receiver"/>
</dbReference>
<evidence type="ECO:0000256" key="1">
    <source>
        <dbReference type="ARBA" id="ARBA00022553"/>
    </source>
</evidence>
<dbReference type="SMART" id="SM00421">
    <property type="entry name" value="HTH_LUXR"/>
    <property type="match status" value="1"/>
</dbReference>
<dbReference type="InterPro" id="IPR000792">
    <property type="entry name" value="Tscrpt_reg_LuxR_C"/>
</dbReference>
<dbReference type="PANTHER" id="PTHR43214:SF24">
    <property type="entry name" value="TRANSCRIPTIONAL REGULATORY PROTEIN NARL-RELATED"/>
    <property type="match status" value="1"/>
</dbReference>
<dbReference type="Pfam" id="PF00196">
    <property type="entry name" value="GerE"/>
    <property type="match status" value="1"/>
</dbReference>
<gene>
    <name evidence="8" type="ORF">KC207_13355</name>
</gene>
<dbReference type="GO" id="GO:0006355">
    <property type="term" value="P:regulation of DNA-templated transcription"/>
    <property type="evidence" value="ECO:0007669"/>
    <property type="project" value="InterPro"/>
</dbReference>
<keyword evidence="1 5" id="KW-0597">Phosphoprotein</keyword>
<evidence type="ECO:0000259" key="7">
    <source>
        <dbReference type="PROSITE" id="PS50110"/>
    </source>
</evidence>
<keyword evidence="4" id="KW-0804">Transcription</keyword>
<evidence type="ECO:0000256" key="2">
    <source>
        <dbReference type="ARBA" id="ARBA00023015"/>
    </source>
</evidence>
<dbReference type="InterPro" id="IPR058245">
    <property type="entry name" value="NreC/VraR/RcsB-like_REC"/>
</dbReference>
<dbReference type="PROSITE" id="PS00622">
    <property type="entry name" value="HTH_LUXR_1"/>
    <property type="match status" value="1"/>
</dbReference>
<evidence type="ECO:0000313" key="8">
    <source>
        <dbReference type="EMBL" id="MBR7744276.1"/>
    </source>
</evidence>
<dbReference type="RefSeq" id="WP_211603799.1">
    <property type="nucleotide sequence ID" value="NZ_JAGSNF010000019.1"/>
</dbReference>
<dbReference type="PROSITE" id="PS50043">
    <property type="entry name" value="HTH_LUXR_2"/>
    <property type="match status" value="1"/>
</dbReference>
<dbReference type="PANTHER" id="PTHR43214">
    <property type="entry name" value="TWO-COMPONENT RESPONSE REGULATOR"/>
    <property type="match status" value="1"/>
</dbReference>
<dbReference type="SUPFAM" id="SSF46894">
    <property type="entry name" value="C-terminal effector domain of the bipartite response regulators"/>
    <property type="match status" value="1"/>
</dbReference>
<keyword evidence="9" id="KW-1185">Reference proteome</keyword>
<evidence type="ECO:0000256" key="3">
    <source>
        <dbReference type="ARBA" id="ARBA00023125"/>
    </source>
</evidence>
<protein>
    <submittedName>
        <fullName evidence="8">Response regulator transcription factor</fullName>
    </submittedName>
</protein>
<dbReference type="Pfam" id="PF00072">
    <property type="entry name" value="Response_reg"/>
    <property type="match status" value="1"/>
</dbReference>
<dbReference type="GO" id="GO:0000160">
    <property type="term" value="P:phosphorelay signal transduction system"/>
    <property type="evidence" value="ECO:0007669"/>
    <property type="project" value="InterPro"/>
</dbReference>